<accession>A0A066UR03</accession>
<comment type="caution">
    <text evidence="2">The sequence shown here is derived from an EMBL/GenBank/DDBJ whole genome shotgun (WGS) entry which is preliminary data.</text>
</comment>
<dbReference type="STRING" id="212667.VFDL14_03180"/>
<dbReference type="Proteomes" id="UP000027219">
    <property type="component" value="Unassembled WGS sequence"/>
</dbReference>
<organism evidence="2 3">
    <name type="scientific">Vibrio fortis</name>
    <dbReference type="NCBI Taxonomy" id="212667"/>
    <lineage>
        <taxon>Bacteria</taxon>
        <taxon>Pseudomonadati</taxon>
        <taxon>Pseudomonadota</taxon>
        <taxon>Gammaproteobacteria</taxon>
        <taxon>Vibrionales</taxon>
        <taxon>Vibrionaceae</taxon>
        <taxon>Vibrio</taxon>
    </lineage>
</organism>
<proteinExistence type="predicted"/>
<dbReference type="InterPro" id="IPR053755">
    <property type="entry name" value="CDI_immunity_sf"/>
</dbReference>
<name>A0A066UR03_9VIBR</name>
<dbReference type="RefSeq" id="WP_050487426.1">
    <property type="nucleotide sequence ID" value="NZ_JFFR01000021.1"/>
</dbReference>
<feature type="domain" description="CdiI C-terminal" evidence="1">
    <location>
        <begin position="28"/>
        <end position="124"/>
    </location>
</feature>
<keyword evidence="3" id="KW-1185">Reference proteome</keyword>
<dbReference type="OrthoDB" id="3700386at2"/>
<protein>
    <recommendedName>
        <fullName evidence="1">CdiI C-terminal domain-containing protein</fullName>
    </recommendedName>
</protein>
<sequence length="126" mass="14470">MSNFSFLLNADGNGKVVIGPYQESFIAELSFWGIDDYVEHWRTAEAVLKGGNSVSFIISITDPENSNFIRSWVCYPIEHELVFQEHIIFLDDLDVPFNVSQPHKNVQPYEATTEEGDKISEWRIKT</sequence>
<dbReference type="Gene3D" id="3.30.2450.20">
    <property type="match status" value="1"/>
</dbReference>
<dbReference type="AlphaFoldDB" id="A0A066UR03"/>
<reference evidence="2 3" key="1">
    <citation type="submission" date="2014-02" db="EMBL/GenBank/DDBJ databases">
        <title>Vibrio fortis Dalian14 Genome Sequencing.</title>
        <authorList>
            <person name="Wang Y."/>
            <person name="Song L."/>
            <person name="Liu G."/>
            <person name="Ding J."/>
        </authorList>
    </citation>
    <scope>NUCLEOTIDE SEQUENCE [LARGE SCALE GENOMIC DNA]</scope>
    <source>
        <strain evidence="2 3">Dalian14</strain>
    </source>
</reference>
<dbReference type="EMBL" id="JFFR01000021">
    <property type="protein sequence ID" value="KDN28312.1"/>
    <property type="molecule type" value="Genomic_DNA"/>
</dbReference>
<gene>
    <name evidence="2" type="ORF">VFDL14_03180</name>
</gene>
<evidence type="ECO:0000259" key="1">
    <source>
        <dbReference type="Pfam" id="PF18228"/>
    </source>
</evidence>
<evidence type="ECO:0000313" key="3">
    <source>
        <dbReference type="Proteomes" id="UP000027219"/>
    </source>
</evidence>
<evidence type="ECO:0000313" key="2">
    <source>
        <dbReference type="EMBL" id="KDN28312.1"/>
    </source>
</evidence>
<dbReference type="InterPro" id="IPR040509">
    <property type="entry name" value="CdiI_C"/>
</dbReference>
<dbReference type="Pfam" id="PF18228">
    <property type="entry name" value="CdiI_N"/>
    <property type="match status" value="1"/>
</dbReference>